<dbReference type="SUPFAM" id="SSF64376">
    <property type="entry name" value="YlxR-like"/>
    <property type="match status" value="1"/>
</dbReference>
<sequence>MLPPARRVPVRTCVACRTAGGKRGLLRIVRLPEGAGVAVDPTGKQSGRGAYVCPTSACIELALKRKALERSLKITLPEGFAETLRSTIPPESAI</sequence>
<protein>
    <recommendedName>
        <fullName evidence="1">YlxR domain-containing protein</fullName>
    </recommendedName>
</protein>
<dbReference type="NCBIfam" id="NF047356">
    <property type="entry name" value="RNA_bind_RnpM"/>
    <property type="match status" value="1"/>
</dbReference>
<dbReference type="EMBL" id="JACHGW010000001">
    <property type="protein sequence ID" value="MBB6048443.1"/>
    <property type="molecule type" value="Genomic_DNA"/>
</dbReference>
<dbReference type="InterPro" id="IPR007393">
    <property type="entry name" value="YlxR_dom"/>
</dbReference>
<dbReference type="AlphaFoldDB" id="A0A7W9SM52"/>
<name>A0A7W9SM52_ARMRO</name>
<organism evidence="2 3">
    <name type="scientific">Armatimonas rosea</name>
    <dbReference type="NCBI Taxonomy" id="685828"/>
    <lineage>
        <taxon>Bacteria</taxon>
        <taxon>Bacillati</taxon>
        <taxon>Armatimonadota</taxon>
        <taxon>Armatimonadia</taxon>
        <taxon>Armatimonadales</taxon>
        <taxon>Armatimonadaceae</taxon>
        <taxon>Armatimonas</taxon>
    </lineage>
</organism>
<dbReference type="PANTHER" id="PTHR34215">
    <property type="entry name" value="BLL0784 PROTEIN"/>
    <property type="match status" value="1"/>
</dbReference>
<dbReference type="Pfam" id="PF04296">
    <property type="entry name" value="YlxR"/>
    <property type="match status" value="1"/>
</dbReference>
<dbReference type="InterPro" id="IPR037465">
    <property type="entry name" value="YlxR"/>
</dbReference>
<keyword evidence="3" id="KW-1185">Reference proteome</keyword>
<gene>
    <name evidence="2" type="ORF">HNQ39_000205</name>
</gene>
<dbReference type="Proteomes" id="UP000520814">
    <property type="component" value="Unassembled WGS sequence"/>
</dbReference>
<dbReference type="PANTHER" id="PTHR34215:SF1">
    <property type="entry name" value="YLXR DOMAIN-CONTAINING PROTEIN"/>
    <property type="match status" value="1"/>
</dbReference>
<feature type="domain" description="YlxR" evidence="1">
    <location>
        <begin position="11"/>
        <end position="85"/>
    </location>
</feature>
<comment type="caution">
    <text evidence="2">The sequence shown here is derived from an EMBL/GenBank/DDBJ whole genome shotgun (WGS) entry which is preliminary data.</text>
</comment>
<accession>A0A7W9SM52</accession>
<dbReference type="RefSeq" id="WP_184192038.1">
    <property type="nucleotide sequence ID" value="NZ_JACHGW010000001.1"/>
</dbReference>
<dbReference type="InterPro" id="IPR035931">
    <property type="entry name" value="YlxR-like_sf"/>
</dbReference>
<reference evidence="2 3" key="1">
    <citation type="submission" date="2020-08" db="EMBL/GenBank/DDBJ databases">
        <title>Genomic Encyclopedia of Type Strains, Phase IV (KMG-IV): sequencing the most valuable type-strain genomes for metagenomic binning, comparative biology and taxonomic classification.</title>
        <authorList>
            <person name="Goeker M."/>
        </authorList>
    </citation>
    <scope>NUCLEOTIDE SEQUENCE [LARGE SCALE GENOMIC DNA]</scope>
    <source>
        <strain evidence="2 3">DSM 23562</strain>
    </source>
</reference>
<proteinExistence type="predicted"/>
<dbReference type="Gene3D" id="3.30.1230.10">
    <property type="entry name" value="YlxR-like"/>
    <property type="match status" value="1"/>
</dbReference>
<evidence type="ECO:0000259" key="1">
    <source>
        <dbReference type="Pfam" id="PF04296"/>
    </source>
</evidence>
<evidence type="ECO:0000313" key="3">
    <source>
        <dbReference type="Proteomes" id="UP000520814"/>
    </source>
</evidence>
<evidence type="ECO:0000313" key="2">
    <source>
        <dbReference type="EMBL" id="MBB6048443.1"/>
    </source>
</evidence>